<dbReference type="SUPFAM" id="SSF46785">
    <property type="entry name" value="Winged helix' DNA-binding domain"/>
    <property type="match status" value="1"/>
</dbReference>
<comment type="caution">
    <text evidence="3">The sequence shown here is derived from an EMBL/GenBank/DDBJ whole genome shotgun (WGS) entry which is preliminary data.</text>
</comment>
<dbReference type="PANTHER" id="PTHR43252:SF4">
    <property type="entry name" value="TRANSCRIPTIONAL REGULATORY PROTEIN"/>
    <property type="match status" value="1"/>
</dbReference>
<dbReference type="InterPro" id="IPR036388">
    <property type="entry name" value="WH-like_DNA-bd_sf"/>
</dbReference>
<feature type="domain" description="Transcription regulator PadR C-terminal" evidence="2">
    <location>
        <begin position="92"/>
        <end position="175"/>
    </location>
</feature>
<accession>A0A972VZU6</accession>
<dbReference type="Gene3D" id="1.10.10.10">
    <property type="entry name" value="Winged helix-like DNA-binding domain superfamily/Winged helix DNA-binding domain"/>
    <property type="match status" value="1"/>
</dbReference>
<proteinExistence type="predicted"/>
<reference evidence="3" key="1">
    <citation type="submission" date="2020-05" db="EMBL/GenBank/DDBJ databases">
        <title>Sulfur intermediates as new biogeochemical hubs in an aquatic model microbial ecosystem.</title>
        <authorList>
            <person name="Vigneron A."/>
        </authorList>
    </citation>
    <scope>NUCLEOTIDE SEQUENCE</scope>
    <source>
        <strain evidence="3">Bin.250</strain>
    </source>
</reference>
<gene>
    <name evidence="3" type="ORF">HQ497_11835</name>
</gene>
<dbReference type="Pfam" id="PF10400">
    <property type="entry name" value="Vir_act_alpha_C"/>
    <property type="match status" value="1"/>
</dbReference>
<dbReference type="Pfam" id="PF03551">
    <property type="entry name" value="PadR"/>
    <property type="match status" value="1"/>
</dbReference>
<dbReference type="AlphaFoldDB" id="A0A972VZU6"/>
<dbReference type="InterPro" id="IPR018309">
    <property type="entry name" value="Tscrpt_reg_PadR_C"/>
</dbReference>
<feature type="domain" description="Transcription regulator PadR N-terminal" evidence="1">
    <location>
        <begin position="7"/>
        <end position="80"/>
    </location>
</feature>
<evidence type="ECO:0000313" key="3">
    <source>
        <dbReference type="EMBL" id="NQV66042.1"/>
    </source>
</evidence>
<dbReference type="EMBL" id="JABMOJ010000447">
    <property type="protein sequence ID" value="NQV66042.1"/>
    <property type="molecule type" value="Genomic_DNA"/>
</dbReference>
<dbReference type="InterPro" id="IPR036390">
    <property type="entry name" value="WH_DNA-bd_sf"/>
</dbReference>
<evidence type="ECO:0000259" key="1">
    <source>
        <dbReference type="Pfam" id="PF03551"/>
    </source>
</evidence>
<protein>
    <submittedName>
        <fullName evidence="3">PadR family transcriptional regulator</fullName>
    </submittedName>
</protein>
<dbReference type="Gene3D" id="6.10.140.190">
    <property type="match status" value="1"/>
</dbReference>
<name>A0A972VZU6_9GAMM</name>
<dbReference type="PANTHER" id="PTHR43252">
    <property type="entry name" value="TRANSCRIPTIONAL REGULATOR YQJI"/>
    <property type="match status" value="1"/>
</dbReference>
<evidence type="ECO:0000259" key="2">
    <source>
        <dbReference type="Pfam" id="PF10400"/>
    </source>
</evidence>
<dbReference type="InterPro" id="IPR005149">
    <property type="entry name" value="Tscrpt_reg_PadR_N"/>
</dbReference>
<dbReference type="Proteomes" id="UP000754644">
    <property type="component" value="Unassembled WGS sequence"/>
</dbReference>
<organism evidence="3 4">
    <name type="scientific">SAR86 cluster bacterium</name>
    <dbReference type="NCBI Taxonomy" id="2030880"/>
    <lineage>
        <taxon>Bacteria</taxon>
        <taxon>Pseudomonadati</taxon>
        <taxon>Pseudomonadota</taxon>
        <taxon>Gammaproteobacteria</taxon>
        <taxon>SAR86 cluster</taxon>
    </lineage>
</organism>
<sequence length="180" mass="20511">MSLSHAILTALLDEDLTGYALAKQFDVSLGFFWQASHQQIYRELKVLHQAGRVDVREVLQHDKPDKRIYSLTPQGRQMLESWITESTRPRGTKDELFIKLYNVGSVPVELIVKAVKQRQAEHAGKLELYQKIEARNYARPSSLSDRKKGIYLSLLAGIRQEQTALSWCDDALDLLATVKS</sequence>
<evidence type="ECO:0000313" key="4">
    <source>
        <dbReference type="Proteomes" id="UP000754644"/>
    </source>
</evidence>